<comment type="caution">
    <text evidence="3">The sequence shown here is derived from an EMBL/GenBank/DDBJ whole genome shotgun (WGS) entry which is preliminary data.</text>
</comment>
<accession>A0A4R3JS56</accession>
<evidence type="ECO:0000313" key="2">
    <source>
        <dbReference type="EMBL" id="GBU03876.1"/>
    </source>
</evidence>
<protein>
    <submittedName>
        <fullName evidence="3">Protease stability complex PrcB-like protein</fullName>
    </submittedName>
</protein>
<dbReference type="RefSeq" id="WP_008977077.1">
    <property type="nucleotide sequence ID" value="NZ_BHEO01000002.1"/>
</dbReference>
<dbReference type="GO" id="GO:0006508">
    <property type="term" value="P:proteolysis"/>
    <property type="evidence" value="ECO:0007669"/>
    <property type="project" value="UniProtKB-KW"/>
</dbReference>
<dbReference type="PROSITE" id="PS51257">
    <property type="entry name" value="PROKAR_LIPOPROTEIN"/>
    <property type="match status" value="1"/>
</dbReference>
<dbReference type="Pfam" id="PF14343">
    <property type="entry name" value="PrcB_C"/>
    <property type="match status" value="1"/>
</dbReference>
<evidence type="ECO:0000313" key="4">
    <source>
        <dbReference type="Proteomes" id="UP000294613"/>
    </source>
</evidence>
<sequence length="139" mass="15970">MKKYIGRKIVLLLVACLMLTVGGCVEKTERTGKLRDIEFTVTEKQDIPEELEEMIAERKEEGFQLSYADQGELYLAVGYGTRPTSGYSIKVKALYETENAVYIQTELLGPSKEEKITEKQTYPYVVVKMEWIDKNIVFE</sequence>
<dbReference type="InterPro" id="IPR025748">
    <property type="entry name" value="PrcB_C_dom"/>
</dbReference>
<gene>
    <name evidence="3" type="ORF">EDD74_11044</name>
    <name evidence="2" type="ORF">FAEUMB_04170</name>
</gene>
<dbReference type="GO" id="GO:0008233">
    <property type="term" value="F:peptidase activity"/>
    <property type="evidence" value="ECO:0007669"/>
    <property type="project" value="UniProtKB-KW"/>
</dbReference>
<keyword evidence="3" id="KW-0645">Protease</keyword>
<evidence type="ECO:0000259" key="1">
    <source>
        <dbReference type="Pfam" id="PF14343"/>
    </source>
</evidence>
<dbReference type="AlphaFoldDB" id="A0A4R3JS56"/>
<dbReference type="EMBL" id="SLZV01000010">
    <property type="protein sequence ID" value="TCS68216.1"/>
    <property type="molecule type" value="Genomic_DNA"/>
</dbReference>
<keyword evidence="5" id="KW-1185">Reference proteome</keyword>
<dbReference type="Proteomes" id="UP000702954">
    <property type="component" value="Unassembled WGS sequence"/>
</dbReference>
<name>A0A4R3JS56_9FIRM</name>
<evidence type="ECO:0000313" key="5">
    <source>
        <dbReference type="Proteomes" id="UP000702954"/>
    </source>
</evidence>
<reference evidence="3 4" key="2">
    <citation type="submission" date="2019-03" db="EMBL/GenBank/DDBJ databases">
        <title>Genomic Encyclopedia of Type Strains, Phase IV (KMG-IV): sequencing the most valuable type-strain genomes for metagenomic binning, comparative biology and taxonomic classification.</title>
        <authorList>
            <person name="Goeker M."/>
        </authorList>
    </citation>
    <scope>NUCLEOTIDE SEQUENCE [LARGE SCALE GENOMIC DNA]</scope>
    <source>
        <strain evidence="3 4">DSM 103426</strain>
    </source>
</reference>
<dbReference type="EMBL" id="BHEO01000002">
    <property type="protein sequence ID" value="GBU03876.1"/>
    <property type="molecule type" value="Genomic_DNA"/>
</dbReference>
<proteinExistence type="predicted"/>
<dbReference type="Proteomes" id="UP000294613">
    <property type="component" value="Unassembled WGS sequence"/>
</dbReference>
<keyword evidence="3" id="KW-0378">Hydrolase</keyword>
<evidence type="ECO:0000313" key="3">
    <source>
        <dbReference type="EMBL" id="TCS68216.1"/>
    </source>
</evidence>
<organism evidence="3 4">
    <name type="scientific">Faecalimonas umbilicata</name>
    <dbReference type="NCBI Taxonomy" id="1912855"/>
    <lineage>
        <taxon>Bacteria</taxon>
        <taxon>Bacillati</taxon>
        <taxon>Bacillota</taxon>
        <taxon>Clostridia</taxon>
        <taxon>Lachnospirales</taxon>
        <taxon>Lachnospiraceae</taxon>
        <taxon>Faecalimonas</taxon>
    </lineage>
</organism>
<feature type="domain" description="PrcB C-terminal" evidence="1">
    <location>
        <begin position="73"/>
        <end position="130"/>
    </location>
</feature>
<reference evidence="2 5" key="1">
    <citation type="journal article" date="2018" name="Int. J. Syst. Evol. Microbiol.">
        <title>Draft Genome Sequence of Faecalimonas umbilicata JCM 30896T, an Acetate-Producing Bacterium Isolated from Human Feces.</title>
        <authorList>
            <person name="Sakamoto M."/>
            <person name="Ikeyama N."/>
            <person name="Yuki M."/>
            <person name="Ohkuma M."/>
        </authorList>
    </citation>
    <scope>NUCLEOTIDE SEQUENCE [LARGE SCALE GENOMIC DNA]</scope>
    <source>
        <strain evidence="2 5">EGH7</strain>
    </source>
</reference>